<feature type="transmembrane region" description="Helical" evidence="6">
    <location>
        <begin position="38"/>
        <end position="61"/>
    </location>
</feature>
<organism evidence="8 9">
    <name type="scientific">Algibacter aquimarinus</name>
    <dbReference type="NCBI Taxonomy" id="1136748"/>
    <lineage>
        <taxon>Bacteria</taxon>
        <taxon>Pseudomonadati</taxon>
        <taxon>Bacteroidota</taxon>
        <taxon>Flavobacteriia</taxon>
        <taxon>Flavobacteriales</taxon>
        <taxon>Flavobacteriaceae</taxon>
        <taxon>Algibacter</taxon>
    </lineage>
</organism>
<keyword evidence="5 6" id="KW-0472">Membrane</keyword>
<keyword evidence="2" id="KW-1003">Cell membrane</keyword>
<dbReference type="PANTHER" id="PTHR32322:SF18">
    <property type="entry name" value="S-ADENOSYLMETHIONINE_S-ADENOSYLHOMOCYSTEINE TRANSPORTER"/>
    <property type="match status" value="1"/>
</dbReference>
<keyword evidence="3 6" id="KW-0812">Transmembrane</keyword>
<dbReference type="Gene3D" id="1.10.3730.20">
    <property type="match status" value="1"/>
</dbReference>
<evidence type="ECO:0000313" key="9">
    <source>
        <dbReference type="Proteomes" id="UP001501692"/>
    </source>
</evidence>
<keyword evidence="9" id="KW-1185">Reference proteome</keyword>
<dbReference type="RefSeq" id="WP_345168220.1">
    <property type="nucleotide sequence ID" value="NZ_BAABJK010000006.1"/>
</dbReference>
<feature type="transmembrane region" description="Helical" evidence="6">
    <location>
        <begin position="221"/>
        <end position="240"/>
    </location>
</feature>
<evidence type="ECO:0000256" key="2">
    <source>
        <dbReference type="ARBA" id="ARBA00022475"/>
    </source>
</evidence>
<accession>A0ABP9HHT5</accession>
<name>A0ABP9HHT5_9FLAO</name>
<protein>
    <submittedName>
        <fullName evidence="8">DMT family transporter</fullName>
    </submittedName>
</protein>
<reference evidence="9" key="1">
    <citation type="journal article" date="2019" name="Int. J. Syst. Evol. Microbiol.">
        <title>The Global Catalogue of Microorganisms (GCM) 10K type strain sequencing project: providing services to taxonomists for standard genome sequencing and annotation.</title>
        <authorList>
            <consortium name="The Broad Institute Genomics Platform"/>
            <consortium name="The Broad Institute Genome Sequencing Center for Infectious Disease"/>
            <person name="Wu L."/>
            <person name="Ma J."/>
        </authorList>
    </citation>
    <scope>NUCLEOTIDE SEQUENCE [LARGE SCALE GENOMIC DNA]</scope>
    <source>
        <strain evidence="9">JCM 18287</strain>
    </source>
</reference>
<gene>
    <name evidence="8" type="ORF">GCM10023315_21200</name>
</gene>
<feature type="transmembrane region" description="Helical" evidence="6">
    <location>
        <begin position="252"/>
        <end position="271"/>
    </location>
</feature>
<dbReference type="InterPro" id="IPR037185">
    <property type="entry name" value="EmrE-like"/>
</dbReference>
<dbReference type="InterPro" id="IPR000620">
    <property type="entry name" value="EamA_dom"/>
</dbReference>
<evidence type="ECO:0000256" key="5">
    <source>
        <dbReference type="ARBA" id="ARBA00023136"/>
    </source>
</evidence>
<feature type="domain" description="EamA" evidence="7">
    <location>
        <begin position="160"/>
        <end position="294"/>
    </location>
</feature>
<keyword evidence="4 6" id="KW-1133">Transmembrane helix</keyword>
<feature type="transmembrane region" description="Helical" evidence="6">
    <location>
        <begin position="97"/>
        <end position="118"/>
    </location>
</feature>
<dbReference type="Proteomes" id="UP001501692">
    <property type="component" value="Unassembled WGS sequence"/>
</dbReference>
<evidence type="ECO:0000256" key="4">
    <source>
        <dbReference type="ARBA" id="ARBA00022989"/>
    </source>
</evidence>
<evidence type="ECO:0000256" key="6">
    <source>
        <dbReference type="SAM" id="Phobius"/>
    </source>
</evidence>
<feature type="transmembrane region" description="Helical" evidence="6">
    <location>
        <begin position="73"/>
        <end position="91"/>
    </location>
</feature>
<dbReference type="InterPro" id="IPR050638">
    <property type="entry name" value="AA-Vitamin_Transporters"/>
</dbReference>
<dbReference type="EMBL" id="BAABJK010000006">
    <property type="protein sequence ID" value="GAA4970986.1"/>
    <property type="molecule type" value="Genomic_DNA"/>
</dbReference>
<evidence type="ECO:0000259" key="7">
    <source>
        <dbReference type="Pfam" id="PF00892"/>
    </source>
</evidence>
<feature type="domain" description="EamA" evidence="7">
    <location>
        <begin position="9"/>
        <end position="146"/>
    </location>
</feature>
<feature type="transmembrane region" description="Helical" evidence="6">
    <location>
        <begin position="130"/>
        <end position="147"/>
    </location>
</feature>
<evidence type="ECO:0000256" key="3">
    <source>
        <dbReference type="ARBA" id="ARBA00022692"/>
    </source>
</evidence>
<feature type="transmembrane region" description="Helical" evidence="6">
    <location>
        <begin position="159"/>
        <end position="183"/>
    </location>
</feature>
<dbReference type="SUPFAM" id="SSF103481">
    <property type="entry name" value="Multidrug resistance efflux transporter EmrE"/>
    <property type="match status" value="2"/>
</dbReference>
<comment type="subcellular location">
    <subcellularLocation>
        <location evidence="1">Cell membrane</location>
        <topology evidence="1">Multi-pass membrane protein</topology>
    </subcellularLocation>
</comment>
<dbReference type="Pfam" id="PF00892">
    <property type="entry name" value="EamA"/>
    <property type="match status" value="2"/>
</dbReference>
<comment type="caution">
    <text evidence="8">The sequence shown here is derived from an EMBL/GenBank/DDBJ whole genome shotgun (WGS) entry which is preliminary data.</text>
</comment>
<evidence type="ECO:0000256" key="1">
    <source>
        <dbReference type="ARBA" id="ARBA00004651"/>
    </source>
</evidence>
<evidence type="ECO:0000313" key="8">
    <source>
        <dbReference type="EMBL" id="GAA4970986.1"/>
    </source>
</evidence>
<feature type="transmembrane region" description="Helical" evidence="6">
    <location>
        <begin position="7"/>
        <end position="32"/>
    </location>
</feature>
<sequence length="304" mass="33937">MQSTKQFWFGIGLGVLGIVLFSSKAVMVKLAYTYDVDVISILLLRMVFSFPFYVVIAYLYRNQNKSIETEKRDYAWVFFFGFIGYYLASYFDFVGLTYIKASLERIILFLYPTIVLLLNKVFLKQPITKIQAGAIVLTYFGIVLAFFDELHISGAGTITGGIFILLSALTYASYLVGSGWLIPKFGVMKFTAYAMLVSCVCVFIHYSLFSETDIFSYSWEVYALGFLIAVFATVIPSFLVSASIKMISSSNFAIVAGIGPISTIVLAAIFLNERLTLLQLFGALVVIVGILLVSLKKPKKPKLR</sequence>
<feature type="transmembrane region" description="Helical" evidence="6">
    <location>
        <begin position="277"/>
        <end position="295"/>
    </location>
</feature>
<feature type="transmembrane region" description="Helical" evidence="6">
    <location>
        <begin position="190"/>
        <end position="209"/>
    </location>
</feature>
<proteinExistence type="predicted"/>
<dbReference type="PANTHER" id="PTHR32322">
    <property type="entry name" value="INNER MEMBRANE TRANSPORTER"/>
    <property type="match status" value="1"/>
</dbReference>